<dbReference type="EMBL" id="SRYG01000017">
    <property type="protein sequence ID" value="TGY65466.1"/>
    <property type="molecule type" value="Genomic_DNA"/>
</dbReference>
<organism evidence="1 2">
    <name type="scientific">Dubosiella muris</name>
    <dbReference type="NCBI Taxonomy" id="3038133"/>
    <lineage>
        <taxon>Bacteria</taxon>
        <taxon>Bacillati</taxon>
        <taxon>Bacillota</taxon>
        <taxon>Erysipelotrichia</taxon>
        <taxon>Erysipelotrichales</taxon>
        <taxon>Erysipelotrichaceae</taxon>
        <taxon>Dubosiella</taxon>
    </lineage>
</organism>
<keyword evidence="2" id="KW-1185">Reference proteome</keyword>
<name>A0AC61R5X4_9FIRM</name>
<reference evidence="1" key="1">
    <citation type="submission" date="2019-04" db="EMBL/GenBank/DDBJ databases">
        <title>Microbes associate with the intestines of laboratory mice.</title>
        <authorList>
            <person name="Navarre W."/>
            <person name="Wong E."/>
            <person name="Huang K."/>
            <person name="Tropini C."/>
            <person name="Ng K."/>
            <person name="Yu B."/>
        </authorList>
    </citation>
    <scope>NUCLEOTIDE SEQUENCE</scope>
    <source>
        <strain evidence="1">NM09_H32</strain>
    </source>
</reference>
<proteinExistence type="predicted"/>
<gene>
    <name evidence="1" type="ORF">E5336_08600</name>
</gene>
<sequence length="298" mass="34933">MKDFQIKLDPAQQARRFEQIQKLKENKLVVDFMRRNHLPMEVLEKHSSQFLSWVERVAKCQGCLGLRYCRQPLKGRLQMLDVDAEGYLTDVYKACRYEQDEEKQLAHRRNYKIFDGSYADLLLDENSIHLGQESNEYTEVFVAMTDYETEKGMYLYGQPGTGKTYLSRVAANHYAKAGQTVCFVNMPQCIQSLKQNMTDSRFRVTMLSRMKFCDVLFLDDIGSESISAWTRDEILFPILEYRMNNRLKTYFTSNYTLEELKKQYAKVREESAEVASMRILERIRSLAVPCGLYGPSRR</sequence>
<comment type="caution">
    <text evidence="1">The sequence shown here is derived from an EMBL/GenBank/DDBJ whole genome shotgun (WGS) entry which is preliminary data.</text>
</comment>
<evidence type="ECO:0000313" key="2">
    <source>
        <dbReference type="Proteomes" id="UP000308836"/>
    </source>
</evidence>
<evidence type="ECO:0000313" key="1">
    <source>
        <dbReference type="EMBL" id="TGY65466.1"/>
    </source>
</evidence>
<protein>
    <submittedName>
        <fullName evidence="1">AAA family ATPase</fullName>
    </submittedName>
</protein>
<accession>A0AC61R5X4</accession>
<dbReference type="Proteomes" id="UP000308836">
    <property type="component" value="Unassembled WGS sequence"/>
</dbReference>